<keyword evidence="1" id="KW-0001">2Fe-2S</keyword>
<protein>
    <submittedName>
        <fullName evidence="9">2Fe-2S ferredoxin</fullName>
    </submittedName>
</protein>
<evidence type="ECO:0000256" key="4">
    <source>
        <dbReference type="ARBA" id="ARBA00023002"/>
    </source>
</evidence>
<dbReference type="InterPro" id="IPR012675">
    <property type="entry name" value="Beta-grasp_dom_sf"/>
</dbReference>
<dbReference type="GO" id="GO:0016491">
    <property type="term" value="F:oxidoreductase activity"/>
    <property type="evidence" value="ECO:0007669"/>
    <property type="project" value="UniProtKB-KW"/>
</dbReference>
<dbReference type="InterPro" id="IPR002888">
    <property type="entry name" value="2Fe-2S-bd"/>
</dbReference>
<dbReference type="InterPro" id="IPR001041">
    <property type="entry name" value="2Fe-2S_ferredoxin-type"/>
</dbReference>
<dbReference type="Gene3D" id="3.10.20.30">
    <property type="match status" value="1"/>
</dbReference>
<dbReference type="GO" id="GO:0046872">
    <property type="term" value="F:metal ion binding"/>
    <property type="evidence" value="ECO:0007669"/>
    <property type="project" value="UniProtKB-KW"/>
</dbReference>
<evidence type="ECO:0000256" key="3">
    <source>
        <dbReference type="ARBA" id="ARBA00022729"/>
    </source>
</evidence>
<keyword evidence="6" id="KW-0411">Iron-sulfur</keyword>
<dbReference type="AlphaFoldDB" id="A0A2A5WG40"/>
<dbReference type="GO" id="GO:0051537">
    <property type="term" value="F:2 iron, 2 sulfur cluster binding"/>
    <property type="evidence" value="ECO:0007669"/>
    <property type="project" value="UniProtKB-KW"/>
</dbReference>
<dbReference type="InterPro" id="IPR006311">
    <property type="entry name" value="TAT_signal"/>
</dbReference>
<proteinExistence type="predicted"/>
<evidence type="ECO:0000313" key="9">
    <source>
        <dbReference type="EMBL" id="PDH35076.1"/>
    </source>
</evidence>
<keyword evidence="3" id="KW-0732">Signal</keyword>
<dbReference type="FunFam" id="3.10.20.30:FF:000020">
    <property type="entry name" value="Xanthine dehydrogenase iron-sulfur subunit"/>
    <property type="match status" value="1"/>
</dbReference>
<name>A0A2A5WG40_9GAMM</name>
<dbReference type="InterPro" id="IPR036010">
    <property type="entry name" value="2Fe-2S_ferredoxin-like_sf"/>
</dbReference>
<dbReference type="PROSITE" id="PS51318">
    <property type="entry name" value="TAT"/>
    <property type="match status" value="1"/>
</dbReference>
<comment type="caution">
    <text evidence="9">The sequence shown here is derived from an EMBL/GenBank/DDBJ whole genome shotgun (WGS) entry which is preliminary data.</text>
</comment>
<evidence type="ECO:0000256" key="1">
    <source>
        <dbReference type="ARBA" id="ARBA00022714"/>
    </source>
</evidence>
<evidence type="ECO:0000256" key="6">
    <source>
        <dbReference type="ARBA" id="ARBA00023014"/>
    </source>
</evidence>
<dbReference type="Pfam" id="PF00111">
    <property type="entry name" value="Fer2"/>
    <property type="match status" value="1"/>
</dbReference>
<keyword evidence="4" id="KW-0560">Oxidoreductase</keyword>
<evidence type="ECO:0000259" key="8">
    <source>
        <dbReference type="PROSITE" id="PS51085"/>
    </source>
</evidence>
<feature type="compositionally biased region" description="Basic and acidic residues" evidence="7">
    <location>
        <begin position="7"/>
        <end position="18"/>
    </location>
</feature>
<evidence type="ECO:0000256" key="2">
    <source>
        <dbReference type="ARBA" id="ARBA00022723"/>
    </source>
</evidence>
<evidence type="ECO:0000256" key="5">
    <source>
        <dbReference type="ARBA" id="ARBA00023004"/>
    </source>
</evidence>
<dbReference type="SUPFAM" id="SSF54292">
    <property type="entry name" value="2Fe-2S ferredoxin-like"/>
    <property type="match status" value="1"/>
</dbReference>
<feature type="region of interest" description="Disordered" evidence="7">
    <location>
        <begin position="1"/>
        <end position="39"/>
    </location>
</feature>
<dbReference type="InterPro" id="IPR051452">
    <property type="entry name" value="Diverse_Oxidoreductases"/>
</dbReference>
<dbReference type="InterPro" id="IPR019546">
    <property type="entry name" value="TAT_signal_bac_arc"/>
</dbReference>
<reference evidence="9 10" key="1">
    <citation type="submission" date="2017-08" db="EMBL/GenBank/DDBJ databases">
        <title>Fine stratification of microbial communities through a metagenomic profile of the photic zone.</title>
        <authorList>
            <person name="Haro-Moreno J.M."/>
            <person name="Lopez-Perez M."/>
            <person name="De La Torre J."/>
            <person name="Picazo A."/>
            <person name="Camacho A."/>
            <person name="Rodriguez-Valera F."/>
        </authorList>
    </citation>
    <scope>NUCLEOTIDE SEQUENCE [LARGE SCALE GENOMIC DNA]</scope>
    <source>
        <strain evidence="9">MED-G28</strain>
    </source>
</reference>
<sequence>MRSSPMRNKDKRDNRSDLDSNIDSVVKYADPTQGLDPQQQSRRDFLEGSGAAVVAGAGISALGISTAQAQSSNSAARTAISVTVNGIQHSLEVADHWTLAELLRDELDLTGTKIGCNRSECGACTVLMDGQPIYSCSQLAVWANGAIIQTVEGLAVNGELSPVQEAFVVNNGPQCGFCTPGQLMTATALLNNNPSPTADEVKDAMVGNLCRCSNYNSIVEAVVMAGEEGGVA</sequence>
<dbReference type="Pfam" id="PF01799">
    <property type="entry name" value="Fer2_2"/>
    <property type="match status" value="1"/>
</dbReference>
<gene>
    <name evidence="9" type="ORF">CNF02_03345</name>
</gene>
<keyword evidence="2" id="KW-0479">Metal-binding</keyword>
<feature type="domain" description="2Fe-2S ferredoxin-type" evidence="8">
    <location>
        <begin position="78"/>
        <end position="154"/>
    </location>
</feature>
<evidence type="ECO:0000313" key="10">
    <source>
        <dbReference type="Proteomes" id="UP000219329"/>
    </source>
</evidence>
<dbReference type="SUPFAM" id="SSF47741">
    <property type="entry name" value="CO dehydrogenase ISP C-domain like"/>
    <property type="match status" value="1"/>
</dbReference>
<dbReference type="EMBL" id="NTJZ01000002">
    <property type="protein sequence ID" value="PDH35076.1"/>
    <property type="molecule type" value="Genomic_DNA"/>
</dbReference>
<dbReference type="PANTHER" id="PTHR44379">
    <property type="entry name" value="OXIDOREDUCTASE WITH IRON-SULFUR SUBUNIT"/>
    <property type="match status" value="1"/>
</dbReference>
<accession>A0A2A5WG40</accession>
<dbReference type="PANTHER" id="PTHR44379:SF5">
    <property type="entry name" value="OXIDOREDUCTASE WITH IRON-SULFUR SUBUNIT"/>
    <property type="match status" value="1"/>
</dbReference>
<dbReference type="PROSITE" id="PS51085">
    <property type="entry name" value="2FE2S_FER_2"/>
    <property type="match status" value="1"/>
</dbReference>
<dbReference type="Gene3D" id="1.10.150.120">
    <property type="entry name" value="[2Fe-2S]-binding domain"/>
    <property type="match status" value="1"/>
</dbReference>
<dbReference type="Proteomes" id="UP000219329">
    <property type="component" value="Unassembled WGS sequence"/>
</dbReference>
<organism evidence="9 10">
    <name type="scientific">OM182 bacterium MED-G28</name>
    <dbReference type="NCBI Taxonomy" id="1986256"/>
    <lineage>
        <taxon>Bacteria</taxon>
        <taxon>Pseudomonadati</taxon>
        <taxon>Pseudomonadota</taxon>
        <taxon>Gammaproteobacteria</taxon>
        <taxon>OMG group</taxon>
        <taxon>OM182 clade</taxon>
    </lineage>
</organism>
<evidence type="ECO:0000256" key="7">
    <source>
        <dbReference type="SAM" id="MobiDB-lite"/>
    </source>
</evidence>
<keyword evidence="5" id="KW-0408">Iron</keyword>
<dbReference type="InterPro" id="IPR036884">
    <property type="entry name" value="2Fe-2S-bd_dom_sf"/>
</dbReference>
<dbReference type="NCBIfam" id="TIGR01409">
    <property type="entry name" value="TAT_signal_seq"/>
    <property type="match status" value="1"/>
</dbReference>